<dbReference type="Proteomes" id="UP000265520">
    <property type="component" value="Unassembled WGS sequence"/>
</dbReference>
<comment type="caution">
    <text evidence="1">The sequence shown here is derived from an EMBL/GenBank/DDBJ whole genome shotgun (WGS) entry which is preliminary data.</text>
</comment>
<sequence length="70" mass="7843">MLATITKQTAEGRNRMAESNLLDDILDSVIRSVHRNAAIKLSSLPKAEIFRLTDEELCDFLDDKLSQLPA</sequence>
<protein>
    <submittedName>
        <fullName evidence="1">Uncharacterized protein</fullName>
    </submittedName>
</protein>
<dbReference type="AlphaFoldDB" id="A0A392VF80"/>
<name>A0A392VF80_9FABA</name>
<keyword evidence="2" id="KW-1185">Reference proteome</keyword>
<proteinExistence type="predicted"/>
<evidence type="ECO:0000313" key="1">
    <source>
        <dbReference type="EMBL" id="MCI85959.1"/>
    </source>
</evidence>
<feature type="non-terminal residue" evidence="1">
    <location>
        <position position="70"/>
    </location>
</feature>
<dbReference type="EMBL" id="LXQA011127779">
    <property type="protein sequence ID" value="MCI85959.1"/>
    <property type="molecule type" value="Genomic_DNA"/>
</dbReference>
<reference evidence="1 2" key="1">
    <citation type="journal article" date="2018" name="Front. Plant Sci.">
        <title>Red Clover (Trifolium pratense) and Zigzag Clover (T. medium) - A Picture of Genomic Similarities and Differences.</title>
        <authorList>
            <person name="Dluhosova J."/>
            <person name="Istvanek J."/>
            <person name="Nedelnik J."/>
            <person name="Repkova J."/>
        </authorList>
    </citation>
    <scope>NUCLEOTIDE SEQUENCE [LARGE SCALE GENOMIC DNA]</scope>
    <source>
        <strain evidence="2">cv. 10/8</strain>
        <tissue evidence="1">Leaf</tissue>
    </source>
</reference>
<organism evidence="1 2">
    <name type="scientific">Trifolium medium</name>
    <dbReference type="NCBI Taxonomy" id="97028"/>
    <lineage>
        <taxon>Eukaryota</taxon>
        <taxon>Viridiplantae</taxon>
        <taxon>Streptophyta</taxon>
        <taxon>Embryophyta</taxon>
        <taxon>Tracheophyta</taxon>
        <taxon>Spermatophyta</taxon>
        <taxon>Magnoliopsida</taxon>
        <taxon>eudicotyledons</taxon>
        <taxon>Gunneridae</taxon>
        <taxon>Pentapetalae</taxon>
        <taxon>rosids</taxon>
        <taxon>fabids</taxon>
        <taxon>Fabales</taxon>
        <taxon>Fabaceae</taxon>
        <taxon>Papilionoideae</taxon>
        <taxon>50 kb inversion clade</taxon>
        <taxon>NPAAA clade</taxon>
        <taxon>Hologalegina</taxon>
        <taxon>IRL clade</taxon>
        <taxon>Trifolieae</taxon>
        <taxon>Trifolium</taxon>
    </lineage>
</organism>
<accession>A0A392VF80</accession>
<evidence type="ECO:0000313" key="2">
    <source>
        <dbReference type="Proteomes" id="UP000265520"/>
    </source>
</evidence>